<dbReference type="GO" id="GO:0120147">
    <property type="term" value="F:formylglycine-generating oxidase activity"/>
    <property type="evidence" value="ECO:0007669"/>
    <property type="project" value="TreeGrafter"/>
</dbReference>
<evidence type="ECO:0000259" key="1">
    <source>
        <dbReference type="Pfam" id="PF03781"/>
    </source>
</evidence>
<dbReference type="Gene3D" id="3.90.1580.10">
    <property type="entry name" value="paralog of FGE (formylglycine-generating enzyme)"/>
    <property type="match status" value="1"/>
</dbReference>
<feature type="domain" description="Sulfatase-modifying factor enzyme-like" evidence="1">
    <location>
        <begin position="50"/>
        <end position="301"/>
    </location>
</feature>
<dbReference type="InterPro" id="IPR016187">
    <property type="entry name" value="CTDL_fold"/>
</dbReference>
<dbReference type="RefSeq" id="WP_304099886.1">
    <property type="nucleotide sequence ID" value="NZ_DRGY01000040.1"/>
</dbReference>
<dbReference type="Proteomes" id="UP000885748">
    <property type="component" value="Unassembled WGS sequence"/>
</dbReference>
<protein>
    <recommendedName>
        <fullName evidence="1">Sulfatase-modifying factor enzyme-like domain-containing protein</fullName>
    </recommendedName>
</protein>
<evidence type="ECO:0000313" key="2">
    <source>
        <dbReference type="EMBL" id="HEA51724.1"/>
    </source>
</evidence>
<dbReference type="InterPro" id="IPR005532">
    <property type="entry name" value="SUMF_dom"/>
</dbReference>
<gene>
    <name evidence="2" type="ORF">ENI00_05255</name>
</gene>
<dbReference type="PANTHER" id="PTHR23150:SF19">
    <property type="entry name" value="FORMYLGLYCINE-GENERATING ENZYME"/>
    <property type="match status" value="1"/>
</dbReference>
<organism evidence="2">
    <name type="scientific">Marinobacter antarcticus</name>
    <dbReference type="NCBI Taxonomy" id="564117"/>
    <lineage>
        <taxon>Bacteria</taxon>
        <taxon>Pseudomonadati</taxon>
        <taxon>Pseudomonadota</taxon>
        <taxon>Gammaproteobacteria</taxon>
        <taxon>Pseudomonadales</taxon>
        <taxon>Marinobacteraceae</taxon>
        <taxon>Marinobacter</taxon>
    </lineage>
</organism>
<dbReference type="EMBL" id="DRGY01000040">
    <property type="protein sequence ID" value="HEA51724.1"/>
    <property type="molecule type" value="Genomic_DNA"/>
</dbReference>
<accession>A0A831R469</accession>
<dbReference type="InterPro" id="IPR042095">
    <property type="entry name" value="SUMF_sf"/>
</dbReference>
<dbReference type="PROSITE" id="PS51257">
    <property type="entry name" value="PROKAR_LIPOPROTEIN"/>
    <property type="match status" value="1"/>
</dbReference>
<name>A0A831R469_9GAMM</name>
<dbReference type="SUPFAM" id="SSF56436">
    <property type="entry name" value="C-type lectin-like"/>
    <property type="match status" value="1"/>
</dbReference>
<proteinExistence type="predicted"/>
<dbReference type="AlphaFoldDB" id="A0A831R469"/>
<reference evidence="2" key="1">
    <citation type="journal article" date="2020" name="mSystems">
        <title>Genome- and Community-Level Interaction Insights into Carbon Utilization and Element Cycling Functions of Hydrothermarchaeota in Hydrothermal Sediment.</title>
        <authorList>
            <person name="Zhou Z."/>
            <person name="Liu Y."/>
            <person name="Xu W."/>
            <person name="Pan J."/>
            <person name="Luo Z.H."/>
            <person name="Li M."/>
        </authorList>
    </citation>
    <scope>NUCLEOTIDE SEQUENCE [LARGE SCALE GENOMIC DNA]</scope>
    <source>
        <strain evidence="2">HyVt-357</strain>
    </source>
</reference>
<sequence length="314" mass="34980">MIHSLSRLISIALLPPMVTLSGCNPDDPSWDENSVEKNIVEILAGATHNQMFIEGGSFTMGDFGATGNDGIWRPYFPATAEKNKAHEVTLSSYSLAKHKTTWYEFDTYQLATGSPIVVTLSDEVFSRDPYDRDPESYEYIEKPAEVTWQQAKSYCLWLGEQTGLAFDLPTSAQYEFAARNRGSNKWLFATHDGKPVDSIDHPYYDAIYETGGRGPVGSRLPANPLGLYDLAGNGREWVSDWFSETYYSENSEITDPQGPVKGTKRVIRALGVGSLNFSFSHIGRSEKLSDGFLVQEGFRCAVQSPEPVARIFRN</sequence>
<dbReference type="PANTHER" id="PTHR23150">
    <property type="entry name" value="SULFATASE MODIFYING FACTOR 1, 2"/>
    <property type="match status" value="1"/>
</dbReference>
<dbReference type="Pfam" id="PF03781">
    <property type="entry name" value="FGE-sulfatase"/>
    <property type="match status" value="1"/>
</dbReference>
<dbReference type="InterPro" id="IPR051043">
    <property type="entry name" value="Sulfatase_Mod_Factor_Kinase"/>
</dbReference>
<comment type="caution">
    <text evidence="2">The sequence shown here is derived from an EMBL/GenBank/DDBJ whole genome shotgun (WGS) entry which is preliminary data.</text>
</comment>